<reference evidence="1" key="1">
    <citation type="journal article" date="2021" name="Proc. Natl. Acad. Sci. U.S.A.">
        <title>A Catalog of Tens of Thousands of Viruses from Human Metagenomes Reveals Hidden Associations with Chronic Diseases.</title>
        <authorList>
            <person name="Tisza M.J."/>
            <person name="Buck C.B."/>
        </authorList>
    </citation>
    <scope>NUCLEOTIDE SEQUENCE</scope>
    <source>
        <strain evidence="1">CtcUB23</strain>
    </source>
</reference>
<name>A0A8S5PLL5_9CAUD</name>
<organism evidence="1">
    <name type="scientific">Siphoviridae sp. ctcUB23</name>
    <dbReference type="NCBI Taxonomy" id="2825573"/>
    <lineage>
        <taxon>Viruses</taxon>
        <taxon>Duplodnaviria</taxon>
        <taxon>Heunggongvirae</taxon>
        <taxon>Uroviricota</taxon>
        <taxon>Caudoviricetes</taxon>
    </lineage>
</organism>
<dbReference type="EMBL" id="BK015445">
    <property type="protein sequence ID" value="DAE07076.1"/>
    <property type="molecule type" value="Genomic_DNA"/>
</dbReference>
<accession>A0A8S5PLL5</accession>
<evidence type="ECO:0000313" key="1">
    <source>
        <dbReference type="EMBL" id="DAE07076.1"/>
    </source>
</evidence>
<proteinExistence type="predicted"/>
<sequence>MLNKPTGCCSDLFRDVHSSDRLIFDTKLQNIFGC</sequence>
<protein>
    <submittedName>
        <fullName evidence="1">Uncharacterized protein</fullName>
    </submittedName>
</protein>